<keyword evidence="6 11" id="KW-0378">Hydrolase</keyword>
<evidence type="ECO:0000313" key="13">
    <source>
        <dbReference type="EMBL" id="GAU24697.1"/>
    </source>
</evidence>
<evidence type="ECO:0000259" key="12">
    <source>
        <dbReference type="SMART" id="SM00872"/>
    </source>
</evidence>
<protein>
    <recommendedName>
        <fullName evidence="3 11">Alpha-mannosidase</fullName>
        <ecNumber evidence="11">3.2.1.-</ecNumber>
    </recommendedName>
</protein>
<comment type="similarity">
    <text evidence="2 11">Belongs to the glycosyl hydrolase 38 family.</text>
</comment>
<dbReference type="Pfam" id="PF09261">
    <property type="entry name" value="Alpha-mann_mid"/>
    <property type="match status" value="1"/>
</dbReference>
<dbReference type="FunFam" id="2.60.40.1360:FF:000001">
    <property type="entry name" value="Alpha-mannosidase"/>
    <property type="match status" value="1"/>
</dbReference>
<dbReference type="InterPro" id="IPR011013">
    <property type="entry name" value="Gal_mutarotase_sf_dom"/>
</dbReference>
<evidence type="ECO:0000256" key="3">
    <source>
        <dbReference type="ARBA" id="ARBA00012752"/>
    </source>
</evidence>
<evidence type="ECO:0000256" key="7">
    <source>
        <dbReference type="ARBA" id="ARBA00022833"/>
    </source>
</evidence>
<dbReference type="SUPFAM" id="SSF74650">
    <property type="entry name" value="Galactose mutarotase-like"/>
    <property type="match status" value="1"/>
</dbReference>
<keyword evidence="10 11" id="KW-0326">Glycosidase</keyword>
<dbReference type="InterPro" id="IPR037094">
    <property type="entry name" value="Glyco_hydro_38_cen_sf"/>
</dbReference>
<dbReference type="Pfam" id="PF17677">
    <property type="entry name" value="Glyco_hydro38C2"/>
    <property type="match status" value="1"/>
</dbReference>
<dbReference type="InterPro" id="IPR048534">
    <property type="entry name" value="Man2a1-like_dom"/>
</dbReference>
<keyword evidence="7 11" id="KW-0862">Zinc</keyword>
<dbReference type="GO" id="GO:0006013">
    <property type="term" value="P:mannose metabolic process"/>
    <property type="evidence" value="ECO:0007669"/>
    <property type="project" value="InterPro"/>
</dbReference>
<reference evidence="14" key="1">
    <citation type="journal article" date="2017" name="Front. Plant Sci.">
        <title>Climate Clever Clovers: New Paradigm to Reduce the Environmental Footprint of Ruminants by Breeding Low Methanogenic Forages Utilizing Haplotype Variation.</title>
        <authorList>
            <person name="Kaur P."/>
            <person name="Appels R."/>
            <person name="Bayer P.E."/>
            <person name="Keeble-Gagnere G."/>
            <person name="Wang J."/>
            <person name="Hirakawa H."/>
            <person name="Shirasawa K."/>
            <person name="Vercoe P."/>
            <person name="Stefanova K."/>
            <person name="Durmic Z."/>
            <person name="Nichols P."/>
            <person name="Revell C."/>
            <person name="Isobe S.N."/>
            <person name="Edwards D."/>
            <person name="Erskine W."/>
        </authorList>
    </citation>
    <scope>NUCLEOTIDE SEQUENCE [LARGE SCALE GENOMIC DNA]</scope>
    <source>
        <strain evidence="14">cv. Daliak</strain>
    </source>
</reference>
<dbReference type="Pfam" id="PF07748">
    <property type="entry name" value="Glyco_hydro_38C"/>
    <property type="match status" value="1"/>
</dbReference>
<feature type="domain" description="Glycoside hydrolase family 38 central" evidence="12">
    <location>
        <begin position="188"/>
        <end position="262"/>
    </location>
</feature>
<dbReference type="InterPro" id="IPR013780">
    <property type="entry name" value="Glyco_hydro_b"/>
</dbReference>
<keyword evidence="8" id="KW-1015">Disulfide bond</keyword>
<evidence type="ECO:0000313" key="14">
    <source>
        <dbReference type="Proteomes" id="UP000242715"/>
    </source>
</evidence>
<dbReference type="FunFam" id="1.20.1270.50:FF:000002">
    <property type="entry name" value="Alpha-mannosidase"/>
    <property type="match status" value="1"/>
</dbReference>
<dbReference type="GO" id="GO:0030246">
    <property type="term" value="F:carbohydrate binding"/>
    <property type="evidence" value="ECO:0007669"/>
    <property type="project" value="InterPro"/>
</dbReference>
<dbReference type="EC" id="3.2.1.-" evidence="11"/>
<dbReference type="InterPro" id="IPR011330">
    <property type="entry name" value="Glyco_hydro/deAcase_b/a-brl"/>
</dbReference>
<accession>A0A2Z6N661</accession>
<evidence type="ECO:0000256" key="11">
    <source>
        <dbReference type="RuleBase" id="RU361199"/>
    </source>
</evidence>
<dbReference type="Gene3D" id="2.60.40.1360">
    <property type="match status" value="1"/>
</dbReference>
<dbReference type="Gene3D" id="1.20.1270.50">
    <property type="entry name" value="Glycoside hydrolase family 38, central domain"/>
    <property type="match status" value="1"/>
</dbReference>
<dbReference type="Pfam" id="PF01074">
    <property type="entry name" value="Glyco_hydro_38N"/>
    <property type="match status" value="1"/>
</dbReference>
<comment type="catalytic activity">
    <reaction evidence="1">
        <text>Hydrolysis of terminal, non-reducing alpha-D-mannose residues in alpha-D-mannosides.</text>
        <dbReference type="EC" id="3.2.1.24"/>
    </reaction>
</comment>
<dbReference type="InterPro" id="IPR050843">
    <property type="entry name" value="Glycosyl_Hydrlase_38"/>
</dbReference>
<dbReference type="InterPro" id="IPR000602">
    <property type="entry name" value="Glyco_hydro_38_N"/>
</dbReference>
<sequence>MCMHDEATPHYIDLIDQTTLGHQFIKDEFGKIPRVGWQIDPFGHSAVQAYLLGAELGFDSLFFARIDYQDRAKRLKEKTLEVVWQGSRSLGSSSQIFTGIFPRHYDPPDGFTFEINDVSQPIQDDILLFDYNVEERVNDFVSAALAQDGRVNALYSTPSIYTDAKYAANEQWPLKTDDFFPYADHPNAYWTGYFTSRPALKGYVRVMSGYYQAARQLEFFKGRNESGPNTDALADALALAQHHDAVSGTERQHVAADYAKRISIGYAEAEGLVASALALLVNQRSNSHMINSVTGFQQCPLLNISYCPPSEATLSNGKSLVIVVYNPLAWKREEVIRIPVSTSEVSVQDSSGKVIESQLLPLSNITLSVRKKYVKAYIGTAPAEELKYLLAFSVSVPPIGFSTYIVSKPKQTSRISTISKEFRSEGSTNNSIEVGQGNLKLLYSADEGKLTHYVNSRNQVTASVEQSYGFYSGYIGDDKDSQASGAYVFRPNGSFPIKSDQASLTVLRGPILDEVHQQLNPWVSQITRIYKEKEHAEVEFTIGPIPADDGIGKEVITQFSTTMKTDKTFYTDSNGRDFIKRIRDFRTDWDLEVHQPIAGNYYPVNLGIYMQDSSTELSVLVDRSVGGSSLVDGQIELMLHRRLLHDDARGVGETLNETVCIADKCEGLTIQGKLYLRIDRKGEGAKWRRTVGQELYSPLLLAFTEQDGDNQLHFQQPTFSGIDSSYSLPNNTALLTLQEFGNGKVLLRLAHLYEVGEDKDYSVTANVELKKLFPNKKISKVTEMSLSANQERAEMEKKKLIWKVEGDSNEKSKVVRGGPVDPTKLVVELAPMEIRTFFVDFNPLQEVHTQKIM</sequence>
<dbReference type="InterPro" id="IPR041147">
    <property type="entry name" value="GH38_C"/>
</dbReference>
<evidence type="ECO:0000256" key="8">
    <source>
        <dbReference type="ARBA" id="ARBA00023157"/>
    </source>
</evidence>
<evidence type="ECO:0000256" key="2">
    <source>
        <dbReference type="ARBA" id="ARBA00009792"/>
    </source>
</evidence>
<evidence type="ECO:0000256" key="9">
    <source>
        <dbReference type="ARBA" id="ARBA00023180"/>
    </source>
</evidence>
<keyword evidence="9" id="KW-0325">Glycoprotein</keyword>
<dbReference type="Proteomes" id="UP000242715">
    <property type="component" value="Unassembled WGS sequence"/>
</dbReference>
<dbReference type="GO" id="GO:0046872">
    <property type="term" value="F:metal ion binding"/>
    <property type="evidence" value="ECO:0007669"/>
    <property type="project" value="UniProtKB-KW"/>
</dbReference>
<dbReference type="OrthoDB" id="2016903at2759"/>
<dbReference type="Gene3D" id="3.20.110.10">
    <property type="entry name" value="Glycoside hydrolase 38, N terminal domain"/>
    <property type="match status" value="1"/>
</dbReference>
<proteinExistence type="inferred from homology"/>
<dbReference type="FunFam" id="1.20.1270.50:FF:000003">
    <property type="entry name" value="Alpha-mannosidase"/>
    <property type="match status" value="1"/>
</dbReference>
<keyword evidence="5" id="KW-0732">Signal</keyword>
<dbReference type="EMBL" id="DF973295">
    <property type="protein sequence ID" value="GAU24697.1"/>
    <property type="molecule type" value="Genomic_DNA"/>
</dbReference>
<dbReference type="PANTHER" id="PTHR11607">
    <property type="entry name" value="ALPHA-MANNOSIDASE"/>
    <property type="match status" value="1"/>
</dbReference>
<dbReference type="SUPFAM" id="SSF88713">
    <property type="entry name" value="Glycoside hydrolase/deacetylase"/>
    <property type="match status" value="1"/>
</dbReference>
<organism evidence="13 14">
    <name type="scientific">Trifolium subterraneum</name>
    <name type="common">Subterranean clover</name>
    <dbReference type="NCBI Taxonomy" id="3900"/>
    <lineage>
        <taxon>Eukaryota</taxon>
        <taxon>Viridiplantae</taxon>
        <taxon>Streptophyta</taxon>
        <taxon>Embryophyta</taxon>
        <taxon>Tracheophyta</taxon>
        <taxon>Spermatophyta</taxon>
        <taxon>Magnoliopsida</taxon>
        <taxon>eudicotyledons</taxon>
        <taxon>Gunneridae</taxon>
        <taxon>Pentapetalae</taxon>
        <taxon>rosids</taxon>
        <taxon>fabids</taxon>
        <taxon>Fabales</taxon>
        <taxon>Fabaceae</taxon>
        <taxon>Papilionoideae</taxon>
        <taxon>50 kb inversion clade</taxon>
        <taxon>NPAAA clade</taxon>
        <taxon>Hologalegina</taxon>
        <taxon>IRL clade</taxon>
        <taxon>Trifolieae</taxon>
        <taxon>Trifolium</taxon>
    </lineage>
</organism>
<evidence type="ECO:0000256" key="6">
    <source>
        <dbReference type="ARBA" id="ARBA00022801"/>
    </source>
</evidence>
<dbReference type="SMART" id="SM00872">
    <property type="entry name" value="Alpha-mann_mid"/>
    <property type="match status" value="1"/>
</dbReference>
<dbReference type="GO" id="GO:0004559">
    <property type="term" value="F:alpha-mannosidase activity"/>
    <property type="evidence" value="ECO:0007669"/>
    <property type="project" value="UniProtKB-EC"/>
</dbReference>
<dbReference type="InterPro" id="IPR027291">
    <property type="entry name" value="Glyco_hydro_38_N_sf"/>
</dbReference>
<dbReference type="InterPro" id="IPR015341">
    <property type="entry name" value="Glyco_hydro_38_cen"/>
</dbReference>
<dbReference type="SUPFAM" id="SSF88688">
    <property type="entry name" value="Families 57/38 glycoside transferase middle domain"/>
    <property type="match status" value="1"/>
</dbReference>
<evidence type="ECO:0000256" key="10">
    <source>
        <dbReference type="ARBA" id="ARBA00023295"/>
    </source>
</evidence>
<dbReference type="Gene3D" id="2.60.40.1180">
    <property type="entry name" value="Golgi alpha-mannosidase II"/>
    <property type="match status" value="1"/>
</dbReference>
<evidence type="ECO:0000256" key="1">
    <source>
        <dbReference type="ARBA" id="ARBA00000365"/>
    </source>
</evidence>
<dbReference type="InterPro" id="IPR028995">
    <property type="entry name" value="Glyco_hydro_57/38_cen_sf"/>
</dbReference>
<dbReference type="FunFam" id="2.70.98.30:FF:000004">
    <property type="entry name" value="Alpha-mannosidase"/>
    <property type="match status" value="1"/>
</dbReference>
<evidence type="ECO:0000256" key="4">
    <source>
        <dbReference type="ARBA" id="ARBA00022723"/>
    </source>
</evidence>
<keyword evidence="4 11" id="KW-0479">Metal-binding</keyword>
<name>A0A2Z6N661_TRISU</name>
<dbReference type="InterPro" id="IPR011682">
    <property type="entry name" value="Glyco_hydro_38_C"/>
</dbReference>
<keyword evidence="14" id="KW-1185">Reference proteome</keyword>
<dbReference type="FunFam" id="2.60.40.1180:FF:000015">
    <property type="entry name" value="Alpha-mannosidase"/>
    <property type="match status" value="1"/>
</dbReference>
<comment type="cofactor">
    <cofactor evidence="11">
        <name>Zn(2+)</name>
        <dbReference type="ChEBI" id="CHEBI:29105"/>
    </cofactor>
    <text evidence="11">Binds 1 zinc ion per subunit.</text>
</comment>
<dbReference type="Gene3D" id="2.70.98.30">
    <property type="entry name" value="Golgi alpha-mannosidase II, domain 4"/>
    <property type="match status" value="1"/>
</dbReference>
<dbReference type="Pfam" id="PF21260">
    <property type="entry name" value="Laman-like_dom"/>
    <property type="match status" value="1"/>
</dbReference>
<evidence type="ECO:0000256" key="5">
    <source>
        <dbReference type="ARBA" id="ARBA00022729"/>
    </source>
</evidence>
<gene>
    <name evidence="13" type="ORF">TSUD_323060</name>
</gene>
<dbReference type="AlphaFoldDB" id="A0A2Z6N661"/>
<dbReference type="PANTHER" id="PTHR11607:SF60">
    <property type="entry name" value="ALPHA-MANNOSIDASE"/>
    <property type="match status" value="1"/>
</dbReference>